<evidence type="ECO:0000256" key="1">
    <source>
        <dbReference type="ARBA" id="ARBA00007513"/>
    </source>
</evidence>
<evidence type="ECO:0000256" key="6">
    <source>
        <dbReference type="RuleBase" id="RU361145"/>
    </source>
</evidence>
<sequence>PGAQNPATPPGCASGSGPPPLPQASISQGLALQSRDFISWDWVGGERDSPQLRIGQVYFSVSASRHRRLVSLGPGAPRPPEGQHAINGALLARDLEQRLGGPVDLCLASTVFERNRPGDSHCTRFQPPLQVSPVAASGTISSLPSAPRTSLHRLFAVSSYSGSAMTSQIRQNYSTEVEAAVNRLVNLHLRASYTYLSLGFFFDRDDVALEGVGHFFRELAEEKREGAERLLELQNDRGGRALFQDVQVRSGGIGHYRACAFACHPHSLGIRIDVLEGSGGRTSVDNRASRQVTAVWALGVCRATKPTRMSETGKWG</sequence>
<evidence type="ECO:0000256" key="5">
    <source>
        <dbReference type="ARBA" id="ARBA00044942"/>
    </source>
</evidence>
<dbReference type="InterPro" id="IPR009040">
    <property type="entry name" value="Ferritin-like_diiron"/>
</dbReference>
<dbReference type="InterPro" id="IPR014034">
    <property type="entry name" value="Ferritin_CS"/>
</dbReference>
<dbReference type="InterPro" id="IPR012347">
    <property type="entry name" value="Ferritin-like"/>
</dbReference>
<dbReference type="Ensembl" id="ENSMSIT00000028671.1">
    <property type="protein sequence ID" value="ENSMSIP00000022728.1"/>
    <property type="gene ID" value="ENSMSIG00000019313.1"/>
</dbReference>
<evidence type="ECO:0000256" key="2">
    <source>
        <dbReference type="ARBA" id="ARBA00022434"/>
    </source>
</evidence>
<dbReference type="SUPFAM" id="SSF47240">
    <property type="entry name" value="Ferritin-like"/>
    <property type="match status" value="1"/>
</dbReference>
<dbReference type="GO" id="GO:0044754">
    <property type="term" value="C:autolysosome"/>
    <property type="evidence" value="ECO:0007669"/>
    <property type="project" value="UniProtKB-SubCell"/>
</dbReference>
<evidence type="ECO:0000313" key="10">
    <source>
        <dbReference type="Proteomes" id="UP000694415"/>
    </source>
</evidence>
<keyword evidence="4 6" id="KW-0408">Iron</keyword>
<feature type="domain" description="Ferritin-like diiron" evidence="8">
    <location>
        <begin position="171"/>
        <end position="316"/>
    </location>
</feature>
<comment type="function">
    <text evidence="6">Stores iron in a soluble, non-toxic, readily available form. Important for iron homeostasis. Iron is taken up in the ferrous form and deposited as ferric hydroxides after oxidation.</text>
</comment>
<reference evidence="9" key="1">
    <citation type="submission" date="2025-08" db="UniProtKB">
        <authorList>
            <consortium name="Ensembl"/>
        </authorList>
    </citation>
    <scope>IDENTIFICATION</scope>
</reference>
<evidence type="ECO:0000259" key="8">
    <source>
        <dbReference type="PROSITE" id="PS50905"/>
    </source>
</evidence>
<proteinExistence type="inferred from homology"/>
<feature type="region of interest" description="Disordered" evidence="7">
    <location>
        <begin position="1"/>
        <end position="28"/>
    </location>
</feature>
<dbReference type="GO" id="GO:0008198">
    <property type="term" value="F:ferrous iron binding"/>
    <property type="evidence" value="ECO:0007669"/>
    <property type="project" value="TreeGrafter"/>
</dbReference>
<dbReference type="GeneTree" id="ENSGT00940000153096"/>
<dbReference type="InterPro" id="IPR008331">
    <property type="entry name" value="Ferritin_DPS_dom"/>
</dbReference>
<comment type="subcellular location">
    <subcellularLocation>
        <location evidence="5">Autolysosome</location>
    </subcellularLocation>
</comment>
<evidence type="ECO:0000256" key="3">
    <source>
        <dbReference type="ARBA" id="ARBA00022723"/>
    </source>
</evidence>
<comment type="similarity">
    <text evidence="1 6">Belongs to the ferritin family.</text>
</comment>
<keyword evidence="3 6" id="KW-0479">Metal-binding</keyword>
<dbReference type="PROSITE" id="PS50905">
    <property type="entry name" value="FERRITIN_LIKE"/>
    <property type="match status" value="1"/>
</dbReference>
<evidence type="ECO:0000313" key="9">
    <source>
        <dbReference type="Ensembl" id="ENSMSIP00000022728.1"/>
    </source>
</evidence>
<dbReference type="InterPro" id="IPR009078">
    <property type="entry name" value="Ferritin-like_SF"/>
</dbReference>
<evidence type="ECO:0000256" key="4">
    <source>
        <dbReference type="ARBA" id="ARBA00023004"/>
    </source>
</evidence>
<dbReference type="AlphaFoldDB" id="A0A8C6HIX8"/>
<dbReference type="PANTHER" id="PTHR11431:SF47">
    <property type="entry name" value="FERRITIN LIGHT CHAIN"/>
    <property type="match status" value="1"/>
</dbReference>
<evidence type="ECO:0000256" key="7">
    <source>
        <dbReference type="SAM" id="MobiDB-lite"/>
    </source>
</evidence>
<protein>
    <recommendedName>
        <fullName evidence="6">Ferritin</fullName>
    </recommendedName>
</protein>
<dbReference type="Proteomes" id="UP000694415">
    <property type="component" value="Unplaced"/>
</dbReference>
<keyword evidence="10" id="KW-1185">Reference proteome</keyword>
<dbReference type="PROSITE" id="PS00540">
    <property type="entry name" value="FERRITIN_1"/>
    <property type="match status" value="1"/>
</dbReference>
<keyword evidence="2 6" id="KW-0409">Iron storage</keyword>
<accession>A0A8C6HIX8</accession>
<dbReference type="InterPro" id="IPR001519">
    <property type="entry name" value="Ferritin"/>
</dbReference>
<reference evidence="9" key="2">
    <citation type="submission" date="2025-09" db="UniProtKB">
        <authorList>
            <consortium name="Ensembl"/>
        </authorList>
    </citation>
    <scope>IDENTIFICATION</scope>
</reference>
<organism evidence="9 10">
    <name type="scientific">Mus spicilegus</name>
    <name type="common">Mound-building mouse</name>
    <dbReference type="NCBI Taxonomy" id="10103"/>
    <lineage>
        <taxon>Eukaryota</taxon>
        <taxon>Metazoa</taxon>
        <taxon>Chordata</taxon>
        <taxon>Craniata</taxon>
        <taxon>Vertebrata</taxon>
        <taxon>Euteleostomi</taxon>
        <taxon>Mammalia</taxon>
        <taxon>Eutheria</taxon>
        <taxon>Euarchontoglires</taxon>
        <taxon>Glires</taxon>
        <taxon>Rodentia</taxon>
        <taxon>Myomorpha</taxon>
        <taxon>Muroidea</taxon>
        <taxon>Muridae</taxon>
        <taxon>Murinae</taxon>
        <taxon>Mus</taxon>
        <taxon>Mus</taxon>
    </lineage>
</organism>
<dbReference type="GO" id="GO:0006826">
    <property type="term" value="P:iron ion transport"/>
    <property type="evidence" value="ECO:0007669"/>
    <property type="project" value="InterPro"/>
</dbReference>
<dbReference type="Pfam" id="PF00210">
    <property type="entry name" value="Ferritin"/>
    <property type="match status" value="1"/>
</dbReference>
<dbReference type="Gene3D" id="1.20.1260.10">
    <property type="match status" value="1"/>
</dbReference>
<dbReference type="GO" id="GO:0006879">
    <property type="term" value="P:intracellular iron ion homeostasis"/>
    <property type="evidence" value="ECO:0007669"/>
    <property type="project" value="UniProtKB-KW"/>
</dbReference>
<name>A0A8C6HIX8_MUSSI</name>
<dbReference type="GO" id="GO:0008199">
    <property type="term" value="F:ferric iron binding"/>
    <property type="evidence" value="ECO:0007669"/>
    <property type="project" value="InterPro"/>
</dbReference>
<dbReference type="PANTHER" id="PTHR11431">
    <property type="entry name" value="FERRITIN"/>
    <property type="match status" value="1"/>
</dbReference>